<evidence type="ECO:0000256" key="1">
    <source>
        <dbReference type="ARBA" id="ARBA00022679"/>
    </source>
</evidence>
<dbReference type="GO" id="GO:0009229">
    <property type="term" value="P:thiamine diphosphate biosynthetic process"/>
    <property type="evidence" value="ECO:0007669"/>
    <property type="project" value="InterPro"/>
</dbReference>
<dbReference type="CDD" id="cd07995">
    <property type="entry name" value="TPK"/>
    <property type="match status" value="1"/>
</dbReference>
<dbReference type="GO" id="GO:0006772">
    <property type="term" value="P:thiamine metabolic process"/>
    <property type="evidence" value="ECO:0007669"/>
    <property type="project" value="UniProtKB-UniRule"/>
</dbReference>
<dbReference type="Pfam" id="PF04265">
    <property type="entry name" value="TPK_B1_binding"/>
    <property type="match status" value="1"/>
</dbReference>
<sequence length="217" mass="23411">MPQQLQRAAIVTGGSLGPWAAGLLRADDYLIGADAGALFLVRSGIRPDLSLGDFDSVQEAERAEIEAGSAELASFDPIDKDYTDTELALRRALDLNPASILIVGALGSRFDHSLANVHLLRLAADRGIETAIEDETNRIRLLRGGRSMPVERSRFPHVSLLPLSETTAGINLDGFRYPLREAELRIGQSLGISNALDGERGTVSLREGWLLVIESIG</sequence>
<keyword evidence="8" id="KW-1185">Reference proteome</keyword>
<dbReference type="PANTHER" id="PTHR41299">
    <property type="entry name" value="THIAMINE PYROPHOSPHOKINASE"/>
    <property type="match status" value="1"/>
</dbReference>
<dbReference type="Gene3D" id="3.40.50.10240">
    <property type="entry name" value="Thiamin pyrophosphokinase, catalytic domain"/>
    <property type="match status" value="1"/>
</dbReference>
<dbReference type="SMART" id="SM00983">
    <property type="entry name" value="TPK_B1_binding"/>
    <property type="match status" value="1"/>
</dbReference>
<evidence type="ECO:0000256" key="2">
    <source>
        <dbReference type="ARBA" id="ARBA00022741"/>
    </source>
</evidence>
<feature type="domain" description="Thiamin pyrophosphokinase thiamin-binding" evidence="6">
    <location>
        <begin position="135"/>
        <end position="211"/>
    </location>
</feature>
<keyword evidence="3 7" id="KW-0418">Kinase</keyword>
<dbReference type="SUPFAM" id="SSF63862">
    <property type="entry name" value="Thiamin pyrophosphokinase, substrate-binding domain"/>
    <property type="match status" value="1"/>
</dbReference>
<dbReference type="Proteomes" id="UP000502136">
    <property type="component" value="Chromosome"/>
</dbReference>
<keyword evidence="2" id="KW-0547">Nucleotide-binding</keyword>
<dbReference type="GO" id="GO:0005524">
    <property type="term" value="F:ATP binding"/>
    <property type="evidence" value="ECO:0007669"/>
    <property type="project" value="UniProtKB-KW"/>
</dbReference>
<keyword evidence="4" id="KW-0067">ATP-binding</keyword>
<gene>
    <name evidence="7" type="ORF">HGI30_11065</name>
</gene>
<dbReference type="SUPFAM" id="SSF63999">
    <property type="entry name" value="Thiamin pyrophosphokinase, catalytic domain"/>
    <property type="match status" value="1"/>
</dbReference>
<keyword evidence="1 7" id="KW-0808">Transferase</keyword>
<dbReference type="GO" id="GO:0016301">
    <property type="term" value="F:kinase activity"/>
    <property type="evidence" value="ECO:0007669"/>
    <property type="project" value="UniProtKB-KW"/>
</dbReference>
<dbReference type="AlphaFoldDB" id="A0A6H2GXF4"/>
<dbReference type="GO" id="GO:0030975">
    <property type="term" value="F:thiamine binding"/>
    <property type="evidence" value="ECO:0007669"/>
    <property type="project" value="InterPro"/>
</dbReference>
<dbReference type="Pfam" id="PF04263">
    <property type="entry name" value="TPK_catalytic"/>
    <property type="match status" value="1"/>
</dbReference>
<evidence type="ECO:0000313" key="7">
    <source>
        <dbReference type="EMBL" id="QJC52039.1"/>
    </source>
</evidence>
<evidence type="ECO:0000256" key="3">
    <source>
        <dbReference type="ARBA" id="ARBA00022777"/>
    </source>
</evidence>
<protein>
    <recommendedName>
        <fullName evidence="5">Thiamine diphosphokinase</fullName>
        <ecNumber evidence="5">2.7.6.2</ecNumber>
    </recommendedName>
</protein>
<dbReference type="InterPro" id="IPR053149">
    <property type="entry name" value="TPK"/>
</dbReference>
<dbReference type="InterPro" id="IPR036371">
    <property type="entry name" value="TPK_B1-bd_sf"/>
</dbReference>
<dbReference type="KEGG" id="palr:HGI30_11065"/>
<evidence type="ECO:0000313" key="8">
    <source>
        <dbReference type="Proteomes" id="UP000502136"/>
    </source>
</evidence>
<dbReference type="RefSeq" id="WP_168907616.1">
    <property type="nucleotide sequence ID" value="NZ_CP051428.1"/>
</dbReference>
<organism evidence="7 8">
    <name type="scientific">Paenibacillus albicereus</name>
    <dbReference type="NCBI Taxonomy" id="2726185"/>
    <lineage>
        <taxon>Bacteria</taxon>
        <taxon>Bacillati</taxon>
        <taxon>Bacillota</taxon>
        <taxon>Bacilli</taxon>
        <taxon>Bacillales</taxon>
        <taxon>Paenibacillaceae</taxon>
        <taxon>Paenibacillus</taxon>
    </lineage>
</organism>
<dbReference type="InterPro" id="IPR007371">
    <property type="entry name" value="TPK_catalytic"/>
</dbReference>
<dbReference type="EMBL" id="CP051428">
    <property type="protein sequence ID" value="QJC52039.1"/>
    <property type="molecule type" value="Genomic_DNA"/>
</dbReference>
<accession>A0A6H2GXF4</accession>
<evidence type="ECO:0000259" key="6">
    <source>
        <dbReference type="SMART" id="SM00983"/>
    </source>
</evidence>
<dbReference type="EC" id="2.7.6.2" evidence="5"/>
<evidence type="ECO:0000256" key="4">
    <source>
        <dbReference type="ARBA" id="ARBA00022840"/>
    </source>
</evidence>
<reference evidence="7 8" key="1">
    <citation type="submission" date="2020-04" db="EMBL/GenBank/DDBJ databases">
        <title>Novel Paenibacillus strain UniB2 isolated from commercial digestive syrup.</title>
        <authorList>
            <person name="Thorat V."/>
            <person name="Kirdat K."/>
            <person name="Tiwarekar B."/>
            <person name="Yadav A."/>
        </authorList>
    </citation>
    <scope>NUCLEOTIDE SEQUENCE [LARGE SCALE GENOMIC DNA]</scope>
    <source>
        <strain evidence="7 8">UniB2</strain>
    </source>
</reference>
<dbReference type="GO" id="GO:0004788">
    <property type="term" value="F:thiamine diphosphokinase activity"/>
    <property type="evidence" value="ECO:0007669"/>
    <property type="project" value="UniProtKB-UniRule"/>
</dbReference>
<dbReference type="InterPro" id="IPR007373">
    <property type="entry name" value="Thiamin_PyroPKinase_B1-bd"/>
</dbReference>
<proteinExistence type="predicted"/>
<dbReference type="InterPro" id="IPR006282">
    <property type="entry name" value="Thi_PPkinase"/>
</dbReference>
<evidence type="ECO:0000256" key="5">
    <source>
        <dbReference type="NCBIfam" id="TIGR01378"/>
    </source>
</evidence>
<dbReference type="NCBIfam" id="TIGR01378">
    <property type="entry name" value="thi_PPkinase"/>
    <property type="match status" value="1"/>
</dbReference>
<dbReference type="PANTHER" id="PTHR41299:SF1">
    <property type="entry name" value="THIAMINE PYROPHOSPHOKINASE"/>
    <property type="match status" value="1"/>
</dbReference>
<name>A0A6H2GXF4_9BACL</name>
<dbReference type="InterPro" id="IPR036759">
    <property type="entry name" value="TPK_catalytic_sf"/>
</dbReference>